<dbReference type="SUPFAM" id="SSF53756">
    <property type="entry name" value="UDP-Glycosyltransferase/glycogen phosphorylase"/>
    <property type="match status" value="1"/>
</dbReference>
<proteinExistence type="predicted"/>
<evidence type="ECO:0000313" key="2">
    <source>
        <dbReference type="Proteomes" id="UP001264980"/>
    </source>
</evidence>
<reference evidence="1 2" key="1">
    <citation type="submission" date="2023-07" db="EMBL/GenBank/DDBJ databases">
        <title>Sorghum-associated microbial communities from plants grown in Nebraska, USA.</title>
        <authorList>
            <person name="Schachtman D."/>
        </authorList>
    </citation>
    <scope>NUCLEOTIDE SEQUENCE [LARGE SCALE GENOMIC DNA]</scope>
    <source>
        <strain evidence="1 2">BE57</strain>
    </source>
</reference>
<comment type="caution">
    <text evidence="1">The sequence shown here is derived from an EMBL/GenBank/DDBJ whole genome shotgun (WGS) entry which is preliminary data.</text>
</comment>
<keyword evidence="2" id="KW-1185">Reference proteome</keyword>
<protein>
    <recommendedName>
        <fullName evidence="3">Capsule polysaccharide biosynthesis protein</fullName>
    </recommendedName>
</protein>
<dbReference type="Proteomes" id="UP001264980">
    <property type="component" value="Unassembled WGS sequence"/>
</dbReference>
<sequence>MEKANQKHILVLITNPFALINVIHSGLIGELAEHYRISVMSDLLTIADIERFNRHFGLNMTLLPLPVPTVSKPLKWVRSIQMLLFGHHHNVDTIRIKLMERSPLAYRLFSVSQKSPMLIFLSGTLLGFIRNWLIRRTTLPGIDTLVAKYHIQAVISTSPLDLRENTVANSLNVHGIPIISIIVSWDNLTSKGVINSKSDLVLVWNKQVALEYNRFYTSLGDHTFVRIAGIPRFDTYFRKLPDRRHHLADSAEPHLPTRMILFATGAVKHHTCQNYIIRDLIEYAQNRPEIMILVRCHPGDDPRRYNGFTSIQNIRFFQPFGQNQIPPADFLEMLHSQLITCAVCVQVASTMLLDAFACNKPCISIAYDAHEGMHYAKSVRRFYDYSHQQLLPDYLKAQTVYHRRELFEKLDEIMLGRYAPGNLSNALKQAIHHTTPDSVQLTTQYIREWLG</sequence>
<evidence type="ECO:0000313" key="1">
    <source>
        <dbReference type="EMBL" id="MDR6807539.1"/>
    </source>
</evidence>
<gene>
    <name evidence="1" type="ORF">J2W84_004593</name>
</gene>
<name>A0ABU1R2B4_9BACT</name>
<evidence type="ECO:0008006" key="3">
    <source>
        <dbReference type="Google" id="ProtNLM"/>
    </source>
</evidence>
<dbReference type="RefSeq" id="WP_309988008.1">
    <property type="nucleotide sequence ID" value="NZ_JAVDTI010000005.1"/>
</dbReference>
<organism evidence="1 2">
    <name type="scientific">Dyadobacter fermentans</name>
    <dbReference type="NCBI Taxonomy" id="94254"/>
    <lineage>
        <taxon>Bacteria</taxon>
        <taxon>Pseudomonadati</taxon>
        <taxon>Bacteroidota</taxon>
        <taxon>Cytophagia</taxon>
        <taxon>Cytophagales</taxon>
        <taxon>Spirosomataceae</taxon>
        <taxon>Dyadobacter</taxon>
    </lineage>
</organism>
<dbReference type="EMBL" id="JAVDTI010000005">
    <property type="protein sequence ID" value="MDR6807539.1"/>
    <property type="molecule type" value="Genomic_DNA"/>
</dbReference>
<accession>A0ABU1R2B4</accession>